<feature type="transmembrane region" description="Helical" evidence="1">
    <location>
        <begin position="94"/>
        <end position="110"/>
    </location>
</feature>
<protein>
    <recommendedName>
        <fullName evidence="4">Transmembrane protein</fullName>
    </recommendedName>
</protein>
<gene>
    <name evidence="2" type="ORF">PPRIM_AZ9-3.1.T0420067</name>
</gene>
<accession>A0A8S1LN56</accession>
<organism evidence="2 3">
    <name type="scientific">Paramecium primaurelia</name>
    <dbReference type="NCBI Taxonomy" id="5886"/>
    <lineage>
        <taxon>Eukaryota</taxon>
        <taxon>Sar</taxon>
        <taxon>Alveolata</taxon>
        <taxon>Ciliophora</taxon>
        <taxon>Intramacronucleata</taxon>
        <taxon>Oligohymenophorea</taxon>
        <taxon>Peniculida</taxon>
        <taxon>Parameciidae</taxon>
        <taxon>Paramecium</taxon>
    </lineage>
</organism>
<evidence type="ECO:0000256" key="1">
    <source>
        <dbReference type="SAM" id="Phobius"/>
    </source>
</evidence>
<evidence type="ECO:0000313" key="3">
    <source>
        <dbReference type="Proteomes" id="UP000688137"/>
    </source>
</evidence>
<keyword evidence="1" id="KW-0472">Membrane</keyword>
<keyword evidence="1" id="KW-0812">Transmembrane</keyword>
<evidence type="ECO:0008006" key="4">
    <source>
        <dbReference type="Google" id="ProtNLM"/>
    </source>
</evidence>
<sequence length="154" mass="18732">MSRAIRRYVNSKEEMEYDRGLSAEEMQAAKLRKAFVQKFIADFDTNFYKTQEERDWGYVVRREYRYDVTYTSLVDGWACAAAVSMVRMFQTKRFSWAPYFVVWPIAYLYFQPIKFLKHNKKYFDMCNLGETYYLGRERNKVLVECNRILDREDF</sequence>
<reference evidence="2" key="1">
    <citation type="submission" date="2021-01" db="EMBL/GenBank/DDBJ databases">
        <authorList>
            <consortium name="Genoscope - CEA"/>
            <person name="William W."/>
        </authorList>
    </citation>
    <scope>NUCLEOTIDE SEQUENCE</scope>
</reference>
<comment type="caution">
    <text evidence="2">The sequence shown here is derived from an EMBL/GenBank/DDBJ whole genome shotgun (WGS) entry which is preliminary data.</text>
</comment>
<dbReference type="AlphaFoldDB" id="A0A8S1LN56"/>
<evidence type="ECO:0000313" key="2">
    <source>
        <dbReference type="EMBL" id="CAD8068259.1"/>
    </source>
</evidence>
<keyword evidence="3" id="KW-1185">Reference proteome</keyword>
<proteinExistence type="predicted"/>
<name>A0A8S1LN56_PARPR</name>
<dbReference type="Proteomes" id="UP000688137">
    <property type="component" value="Unassembled WGS sequence"/>
</dbReference>
<dbReference type="EMBL" id="CAJJDM010000041">
    <property type="protein sequence ID" value="CAD8068259.1"/>
    <property type="molecule type" value="Genomic_DNA"/>
</dbReference>
<keyword evidence="1" id="KW-1133">Transmembrane helix</keyword>